<keyword evidence="3" id="KW-1185">Reference proteome</keyword>
<accession>A0A198A5A7</accession>
<dbReference type="InterPro" id="IPR050678">
    <property type="entry name" value="DNA_Partitioning_ATPase"/>
</dbReference>
<dbReference type="Proteomes" id="UP000078454">
    <property type="component" value="Unassembled WGS sequence"/>
</dbReference>
<sequence length="378" mass="43226">MNKLELYVLDDDMVYAERLAVFIRGTEFAERVQVKLFSQMELLLQVVKDPNLKGVLLISEAFYPLLQQYRTSLKKIFLSQLIRNSDSLETVHPFLFRFQPLHELILHIEVLYSDKSPSISGWSRSNRTRVISVYSSSGNAGKSITAIHMAKQLAFRGERVLYLSLESTSPASQWLQGESGRLSQLLYYLKESSELIGPKLALLKSHDPTRGFDYLTPLEQMREMQEMSGEQVKKLLAAIVDLSLYDTLIVDLETSIHPRIIKSLEQSDAIIWLIQDDWNDAFRTKSLLKQMSALSDIHFVMTSYRGQGTPTNSIDFLGKELTFKLPYIPEWKMMSSAEQVWQSEIFSEQVYLMLQAVCKVTGGISKEGAQLYLESRAV</sequence>
<comment type="caution">
    <text evidence="2">The sequence shown here is derived from an EMBL/GenBank/DDBJ whole genome shotgun (WGS) entry which is preliminary data.</text>
</comment>
<dbReference type="STRING" id="1850517.A8708_19635"/>
<dbReference type="InterPro" id="IPR002586">
    <property type="entry name" value="CobQ/CobB/MinD/ParA_Nub-bd_dom"/>
</dbReference>
<gene>
    <name evidence="2" type="ORF">A8708_19635</name>
</gene>
<dbReference type="PANTHER" id="PTHR13696">
    <property type="entry name" value="P-LOOP CONTAINING NUCLEOSIDE TRIPHOSPHATE HYDROLASE"/>
    <property type="match status" value="1"/>
</dbReference>
<dbReference type="Gene3D" id="3.40.50.300">
    <property type="entry name" value="P-loop containing nucleotide triphosphate hydrolases"/>
    <property type="match status" value="1"/>
</dbReference>
<dbReference type="SUPFAM" id="SSF52540">
    <property type="entry name" value="P-loop containing nucleoside triphosphate hydrolases"/>
    <property type="match status" value="1"/>
</dbReference>
<dbReference type="EMBL" id="LYPB01000076">
    <property type="protein sequence ID" value="OAS16236.1"/>
    <property type="molecule type" value="Genomic_DNA"/>
</dbReference>
<reference evidence="2 3" key="1">
    <citation type="submission" date="2016-05" db="EMBL/GenBank/DDBJ databases">
        <title>Paenibacillus sp. 1ZS3-15 nov., isolated from the rhizosphere soil.</title>
        <authorList>
            <person name="Zhang X.X."/>
            <person name="Zhang J."/>
        </authorList>
    </citation>
    <scope>NUCLEOTIDE SEQUENCE [LARGE SCALE GENOMIC DNA]</scope>
    <source>
        <strain evidence="2 3">1ZS3-15</strain>
    </source>
</reference>
<dbReference type="RefSeq" id="WP_068667098.1">
    <property type="nucleotide sequence ID" value="NZ_LYPB01000076.1"/>
</dbReference>
<dbReference type="Pfam" id="PF01656">
    <property type="entry name" value="CbiA"/>
    <property type="match status" value="1"/>
</dbReference>
<feature type="domain" description="CobQ/CobB/MinD/ParA nucleotide binding" evidence="1">
    <location>
        <begin position="131"/>
        <end position="324"/>
    </location>
</feature>
<dbReference type="InterPro" id="IPR027417">
    <property type="entry name" value="P-loop_NTPase"/>
</dbReference>
<organism evidence="2 3">
    <name type="scientific">Paenibacillus oryzisoli</name>
    <dbReference type="NCBI Taxonomy" id="1850517"/>
    <lineage>
        <taxon>Bacteria</taxon>
        <taxon>Bacillati</taxon>
        <taxon>Bacillota</taxon>
        <taxon>Bacilli</taxon>
        <taxon>Bacillales</taxon>
        <taxon>Paenibacillaceae</taxon>
        <taxon>Paenibacillus</taxon>
    </lineage>
</organism>
<dbReference type="AlphaFoldDB" id="A0A198A5A7"/>
<name>A0A198A5A7_9BACL</name>
<evidence type="ECO:0000313" key="2">
    <source>
        <dbReference type="EMBL" id="OAS16236.1"/>
    </source>
</evidence>
<proteinExistence type="predicted"/>
<evidence type="ECO:0000259" key="1">
    <source>
        <dbReference type="Pfam" id="PF01656"/>
    </source>
</evidence>
<protein>
    <recommendedName>
        <fullName evidence="1">CobQ/CobB/MinD/ParA nucleotide binding domain-containing protein</fullName>
    </recommendedName>
</protein>
<evidence type="ECO:0000313" key="3">
    <source>
        <dbReference type="Proteomes" id="UP000078454"/>
    </source>
</evidence>
<dbReference type="Gene3D" id="3.40.50.10850">
    <property type="entry name" value="Ntrc-like two-domain protein"/>
    <property type="match status" value="1"/>
</dbReference>
<dbReference type="PANTHER" id="PTHR13696:SF99">
    <property type="entry name" value="COBYRINIC ACID AC-DIAMIDE SYNTHASE"/>
    <property type="match status" value="1"/>
</dbReference>